<feature type="compositionally biased region" description="Low complexity" evidence="1">
    <location>
        <begin position="178"/>
        <end position="187"/>
    </location>
</feature>
<evidence type="ECO:0000256" key="1">
    <source>
        <dbReference type="SAM" id="MobiDB-lite"/>
    </source>
</evidence>
<protein>
    <submittedName>
        <fullName evidence="2">Uncharacterized protein</fullName>
    </submittedName>
</protein>
<organism evidence="2 3">
    <name type="scientific">Haloechinothrix alba</name>
    <dbReference type="NCBI Taxonomy" id="664784"/>
    <lineage>
        <taxon>Bacteria</taxon>
        <taxon>Bacillati</taxon>
        <taxon>Actinomycetota</taxon>
        <taxon>Actinomycetes</taxon>
        <taxon>Pseudonocardiales</taxon>
        <taxon>Pseudonocardiaceae</taxon>
        <taxon>Haloechinothrix</taxon>
    </lineage>
</organism>
<feature type="region of interest" description="Disordered" evidence="1">
    <location>
        <begin position="252"/>
        <end position="304"/>
    </location>
</feature>
<feature type="compositionally biased region" description="Basic residues" evidence="1">
    <location>
        <begin position="263"/>
        <end position="273"/>
    </location>
</feature>
<reference evidence="2 3" key="1">
    <citation type="submission" date="2017-06" db="EMBL/GenBank/DDBJ databases">
        <authorList>
            <person name="Kim H.J."/>
            <person name="Triplett B.A."/>
        </authorList>
    </citation>
    <scope>NUCLEOTIDE SEQUENCE [LARGE SCALE GENOMIC DNA]</scope>
    <source>
        <strain evidence="2 3">DSM 45207</strain>
    </source>
</reference>
<accession>A0A238VUB1</accession>
<feature type="region of interest" description="Disordered" evidence="1">
    <location>
        <begin position="17"/>
        <end position="218"/>
    </location>
</feature>
<dbReference type="EMBL" id="FZNW01000004">
    <property type="protein sequence ID" value="SNR37828.1"/>
    <property type="molecule type" value="Genomic_DNA"/>
</dbReference>
<feature type="compositionally biased region" description="Polar residues" evidence="1">
    <location>
        <begin position="65"/>
        <end position="81"/>
    </location>
</feature>
<evidence type="ECO:0000313" key="2">
    <source>
        <dbReference type="EMBL" id="SNR37828.1"/>
    </source>
</evidence>
<dbReference type="Proteomes" id="UP000198348">
    <property type="component" value="Unassembled WGS sequence"/>
</dbReference>
<dbReference type="AlphaFoldDB" id="A0A238VUB1"/>
<feature type="compositionally biased region" description="Basic and acidic residues" evidence="1">
    <location>
        <begin position="93"/>
        <end position="111"/>
    </location>
</feature>
<name>A0A238VUB1_9PSEU</name>
<gene>
    <name evidence="2" type="ORF">SAMN06265360_10473</name>
</gene>
<evidence type="ECO:0000313" key="3">
    <source>
        <dbReference type="Proteomes" id="UP000198348"/>
    </source>
</evidence>
<sequence>MIARLRLTSLYWPTTAQSRGVPLGRRGSVHARRPVRCTSTVTDPAGRRGSGRNGRRDLPRRVSSAVLTSGITALAGTTPTCRTEEPGAQPGHTESDRDHPDGPKQAERDTRLCCLRHNYPSLRRGNSGNTREPCHGTPSNTFRLAGGDPSGSEEPAEHERTACSDVPNAPRQRRNSTTHRSTSSDTRPSFERGTSNSDGQKLPEVSNRRDATPLKHARPGLAVAVRRVSDRVSPSCTCPLAKHAAPHACRLSPAPNHSDERRRTPHCAARPRHGGVGATPSRTRSSRARDRTTAGRAGAVRRARPRQLQRARLFDDRISVVNV</sequence>
<proteinExistence type="predicted"/>
<keyword evidence="3" id="KW-1185">Reference proteome</keyword>